<dbReference type="Gene3D" id="3.10.250.10">
    <property type="entry name" value="SRCR-like domain"/>
    <property type="match status" value="2"/>
</dbReference>
<dbReference type="GO" id="GO:0042813">
    <property type="term" value="F:Wnt receptor activity"/>
    <property type="evidence" value="ECO:0007669"/>
    <property type="project" value="TreeGrafter"/>
</dbReference>
<dbReference type="SMART" id="SM00202">
    <property type="entry name" value="SR"/>
    <property type="match status" value="2"/>
</dbReference>
<feature type="disulfide bond" evidence="7">
    <location>
        <begin position="177"/>
        <end position="238"/>
    </location>
</feature>
<proteinExistence type="predicted"/>
<evidence type="ECO:0000313" key="11">
    <source>
        <dbReference type="EMBL" id="CAL1525894.1"/>
    </source>
</evidence>
<dbReference type="InterPro" id="IPR036772">
    <property type="entry name" value="SRCR-like_dom_sf"/>
</dbReference>
<dbReference type="GO" id="GO:0005886">
    <property type="term" value="C:plasma membrane"/>
    <property type="evidence" value="ECO:0007669"/>
    <property type="project" value="TreeGrafter"/>
</dbReference>
<dbReference type="SMART" id="SM00135">
    <property type="entry name" value="LY"/>
    <property type="match status" value="10"/>
</dbReference>
<dbReference type="AlphaFoldDB" id="A0AAV2GWQ0"/>
<organism evidence="11 12">
    <name type="scientific">Lymnaea stagnalis</name>
    <name type="common">Great pond snail</name>
    <name type="synonym">Helix stagnalis</name>
    <dbReference type="NCBI Taxonomy" id="6523"/>
    <lineage>
        <taxon>Eukaryota</taxon>
        <taxon>Metazoa</taxon>
        <taxon>Spiralia</taxon>
        <taxon>Lophotrochozoa</taxon>
        <taxon>Mollusca</taxon>
        <taxon>Gastropoda</taxon>
        <taxon>Heterobranchia</taxon>
        <taxon>Euthyneura</taxon>
        <taxon>Panpulmonata</taxon>
        <taxon>Hygrophila</taxon>
        <taxon>Lymnaeoidea</taxon>
        <taxon>Lymnaeidae</taxon>
        <taxon>Lymnaea</taxon>
    </lineage>
</organism>
<dbReference type="InterPro" id="IPR050778">
    <property type="entry name" value="Cueball_EGF_LRP_Nidogen"/>
</dbReference>
<dbReference type="FunFam" id="3.10.250.10:FF:000001">
    <property type="entry name" value="Lysyl oxidase 4 isoform X1"/>
    <property type="match status" value="1"/>
</dbReference>
<dbReference type="PROSITE" id="PS50287">
    <property type="entry name" value="SRCR_2"/>
    <property type="match status" value="2"/>
</dbReference>
<evidence type="ECO:0000313" key="12">
    <source>
        <dbReference type="Proteomes" id="UP001497497"/>
    </source>
</evidence>
<dbReference type="EMBL" id="CAXITT010000001">
    <property type="protein sequence ID" value="CAL1525894.1"/>
    <property type="molecule type" value="Genomic_DNA"/>
</dbReference>
<dbReference type="InterPro" id="IPR032485">
    <property type="entry name" value="LRP1-like_beta_prop"/>
</dbReference>
<evidence type="ECO:0000256" key="5">
    <source>
        <dbReference type="ARBA" id="ARBA00023170"/>
    </source>
</evidence>
<name>A0AAV2GWQ0_LYMST</name>
<evidence type="ECO:0000256" key="2">
    <source>
        <dbReference type="ARBA" id="ARBA00022729"/>
    </source>
</evidence>
<gene>
    <name evidence="11" type="ORF">GSLYS_00000071001</name>
</gene>
<dbReference type="Gene3D" id="2.120.10.30">
    <property type="entry name" value="TolB, C-terminal domain"/>
    <property type="match status" value="2"/>
</dbReference>
<comment type="caution">
    <text evidence="11">The sequence shown here is derived from an EMBL/GenBank/DDBJ whole genome shotgun (WGS) entry which is preliminary data.</text>
</comment>
<dbReference type="Pfam" id="PF00530">
    <property type="entry name" value="SRCR"/>
    <property type="match status" value="2"/>
</dbReference>
<accession>A0AAV2GWQ0</accession>
<sequence>MFNLLLFISTLIFNLRGVDGLACYKCSIISDPLTCATTELCPPMSQCFTERIQEGTRGSYFNMGCETWAAGDCPKQDTNDPLVGKRSDETDLVSRNRTSREVACKQCCTFDNCNRGFNCALTTRAPDTPQYAAWLAVRLLPELNKNNFEGTIEVYYNGRWGTICDSNWTDTDALVACRMLGYLGQGASAKNGSVLSSNVQTLMPNVECSGLEDSLADCGHGPLGSHSCGDTKDAAVTCSSEDTDDGAIFMVDALNSTFIRMDVRTTSYSYVRVEGVSNPGSFDYDPTEERIYFPDESYQQINSMRFDGTDVRNVKQLNLNSRPDNVKIDPINRLLFFTDKSLNLISSMNLDGGDFQNVLTTGTDTPRGLALYPDTKTLYWTDLGETPKIESANYDGTNRKVLVSTNLKTPNALTIDFQRHLLFFVDSGLGTIESLDLQGNNRKLLHQDSSAQFYSIDQFDKFLYFTDWSKGSPMKVYVDGSGLQYVGPPVSNKLMDIRLHSRYNTDIPGTATQSPFVFDPAEVFVRLMGTADWSSGQVEFYANGQWGKICDDTWDDRDATVVCGMLGFDRTKAKAQVTNQQATGRGYGMNSLDVVQCTGTEDHIAKCGITPKNWNVHNCSRSGLAGAICEPPQQAGVPDPTFDNFVLFYDVYDGQLVKVDQRTFGFAIAPITIPLIPVAITYSPQDQTIYFSDGQNGTSDIYVANHRGSIVRTFGSAIPKGSIIDGLAVDMNRNLLFYTDSGHGAVVSITPDGTVIKNVSTGIGKPMGVALDKKSGVVYWTDCGTPAKIEKSNYDGTNRQAIASTNLDLPNGIAVDSKAGLVYFCDAGSKTIEVMNTDGTNRKVLYKDYRSQCYSISLTSKYIFYSDWARLNIMRLNRDGTHELPVGPDTFTQIYGVYAYESGFS</sequence>
<dbReference type="InterPro" id="IPR011042">
    <property type="entry name" value="6-blade_b-propeller_TolB-like"/>
</dbReference>
<keyword evidence="1" id="KW-0245">EGF-like domain</keyword>
<protein>
    <recommendedName>
        <fullName evidence="10">SRCR domain-containing protein</fullName>
    </recommendedName>
</protein>
<keyword evidence="4 7" id="KW-1015">Disulfide bond</keyword>
<comment type="caution">
    <text evidence="7">Lacks conserved residue(s) required for the propagation of feature annotation.</text>
</comment>
<evidence type="ECO:0000259" key="10">
    <source>
        <dbReference type="PROSITE" id="PS50287"/>
    </source>
</evidence>
<evidence type="ECO:0000256" key="9">
    <source>
        <dbReference type="SAM" id="SignalP"/>
    </source>
</evidence>
<feature type="disulfide bond" evidence="7">
    <location>
        <begin position="597"/>
        <end position="607"/>
    </location>
</feature>
<feature type="signal peptide" evidence="9">
    <location>
        <begin position="1"/>
        <end position="20"/>
    </location>
</feature>
<feature type="repeat" description="LDL-receptor class B" evidence="8">
    <location>
        <begin position="776"/>
        <end position="819"/>
    </location>
</feature>
<feature type="domain" description="SRCR" evidence="10">
    <location>
        <begin position="525"/>
        <end position="630"/>
    </location>
</feature>
<keyword evidence="6" id="KW-0325">Glycoprotein</keyword>
<feature type="domain" description="SRCR" evidence="10">
    <location>
        <begin position="137"/>
        <end position="239"/>
    </location>
</feature>
<keyword evidence="12" id="KW-1185">Reference proteome</keyword>
<dbReference type="GO" id="GO:0060070">
    <property type="term" value="P:canonical Wnt signaling pathway"/>
    <property type="evidence" value="ECO:0007669"/>
    <property type="project" value="TreeGrafter"/>
</dbReference>
<dbReference type="InterPro" id="IPR000033">
    <property type="entry name" value="LDLR_classB_rpt"/>
</dbReference>
<dbReference type="PROSITE" id="PS51120">
    <property type="entry name" value="LDLRB"/>
    <property type="match status" value="3"/>
</dbReference>
<evidence type="ECO:0000256" key="8">
    <source>
        <dbReference type="PROSITE-ProRule" id="PRU00461"/>
    </source>
</evidence>
<feature type="repeat" description="LDL-receptor class B" evidence="8">
    <location>
        <begin position="333"/>
        <end position="375"/>
    </location>
</feature>
<dbReference type="FunFam" id="2.120.10.30:FF:000241">
    <property type="entry name" value="Low-density lipoprotein receptor-related protein 6"/>
    <property type="match status" value="1"/>
</dbReference>
<dbReference type="GO" id="GO:0017147">
    <property type="term" value="F:Wnt-protein binding"/>
    <property type="evidence" value="ECO:0007669"/>
    <property type="project" value="TreeGrafter"/>
</dbReference>
<evidence type="ECO:0000256" key="4">
    <source>
        <dbReference type="ARBA" id="ARBA00023157"/>
    </source>
</evidence>
<keyword evidence="3" id="KW-0677">Repeat</keyword>
<dbReference type="FunFam" id="3.10.250.10:FF:000007">
    <property type="entry name" value="Soluble scavenger receptor cysteine-rich domain-containing protein SSC5D"/>
    <property type="match status" value="1"/>
</dbReference>
<dbReference type="PANTHER" id="PTHR46513:SF13">
    <property type="entry name" value="EGF-LIKE DOMAIN-CONTAINING PROTEIN"/>
    <property type="match status" value="1"/>
</dbReference>
<dbReference type="CDD" id="cd00117">
    <property type="entry name" value="TFP"/>
    <property type="match status" value="1"/>
</dbReference>
<feature type="disulfide bond" evidence="7">
    <location>
        <begin position="208"/>
        <end position="218"/>
    </location>
</feature>
<dbReference type="PANTHER" id="PTHR46513">
    <property type="entry name" value="VITELLOGENIN RECEPTOR-LIKE PROTEIN-RELATED-RELATED"/>
    <property type="match status" value="1"/>
</dbReference>
<evidence type="ECO:0000256" key="1">
    <source>
        <dbReference type="ARBA" id="ARBA00022536"/>
    </source>
</evidence>
<reference evidence="11 12" key="1">
    <citation type="submission" date="2024-04" db="EMBL/GenBank/DDBJ databases">
        <authorList>
            <consortium name="Genoscope - CEA"/>
            <person name="William W."/>
        </authorList>
    </citation>
    <scope>NUCLEOTIDE SEQUENCE [LARGE SCALE GENOMIC DNA]</scope>
</reference>
<dbReference type="Pfam" id="PF00058">
    <property type="entry name" value="Ldl_recept_b"/>
    <property type="match status" value="1"/>
</dbReference>
<evidence type="ECO:0000256" key="7">
    <source>
        <dbReference type="PROSITE-ProRule" id="PRU00196"/>
    </source>
</evidence>
<dbReference type="Proteomes" id="UP001497497">
    <property type="component" value="Unassembled WGS sequence"/>
</dbReference>
<feature type="disulfide bond" evidence="7">
    <location>
        <begin position="164"/>
        <end position="228"/>
    </location>
</feature>
<evidence type="ECO:0000256" key="3">
    <source>
        <dbReference type="ARBA" id="ARBA00022737"/>
    </source>
</evidence>
<evidence type="ECO:0000256" key="6">
    <source>
        <dbReference type="ARBA" id="ARBA00023180"/>
    </source>
</evidence>
<dbReference type="PRINTS" id="PR00258">
    <property type="entry name" value="SPERACTRCPTR"/>
</dbReference>
<dbReference type="SUPFAM" id="SSF63825">
    <property type="entry name" value="YWTD domain"/>
    <property type="match status" value="2"/>
</dbReference>
<keyword evidence="5" id="KW-0675">Receptor</keyword>
<dbReference type="SUPFAM" id="SSF56487">
    <property type="entry name" value="SRCR-like"/>
    <property type="match status" value="2"/>
</dbReference>
<keyword evidence="2 9" id="KW-0732">Signal</keyword>
<dbReference type="Pfam" id="PF16472">
    <property type="entry name" value="DUF5050"/>
    <property type="match status" value="1"/>
</dbReference>
<dbReference type="InterPro" id="IPR001190">
    <property type="entry name" value="SRCR"/>
</dbReference>
<feature type="chain" id="PRO_5043393640" description="SRCR domain-containing protein" evidence="9">
    <location>
        <begin position="21"/>
        <end position="905"/>
    </location>
</feature>
<dbReference type="PROSITE" id="PS00420">
    <property type="entry name" value="SRCR_1"/>
    <property type="match status" value="1"/>
</dbReference>
<feature type="repeat" description="LDL-receptor class B" evidence="8">
    <location>
        <begin position="376"/>
        <end position="419"/>
    </location>
</feature>